<evidence type="ECO:0000313" key="4">
    <source>
        <dbReference type="EMBL" id="KAK9918406.1"/>
    </source>
</evidence>
<keyword evidence="2" id="KW-0813">Transport</keyword>
<dbReference type="EMBL" id="JALJOT010000001">
    <property type="protein sequence ID" value="KAK9918406.1"/>
    <property type="molecule type" value="Genomic_DNA"/>
</dbReference>
<comment type="caution">
    <text evidence="4">The sequence shown here is derived from an EMBL/GenBank/DDBJ whole genome shotgun (WGS) entry which is preliminary data.</text>
</comment>
<comment type="similarity">
    <text evidence="1">Belongs to the MOG1 family.</text>
</comment>
<sequence>MDQSSEPLKEVQLFGGAAKIALPSRFADISNIRPVPDNQEVFTDASLDQSVIVEIVEHVDVPDSNSAQHCFNDLAVVSGASMQHIESEIVLSPQDMPGVPDEAYKAVIQGEQMVSKGRQASHAANRVQVIMAIIRLKQVSSEMLIILNTPVSISTSSAAAKDIDPGERTNHLTAPSLLRRVLATFKIKDYSLFG</sequence>
<dbReference type="Pfam" id="PF04603">
    <property type="entry name" value="Mog1"/>
    <property type="match status" value="1"/>
</dbReference>
<dbReference type="PANTHER" id="PTHR15837">
    <property type="entry name" value="RAN GUANINE NUCLEOTIDE RELEASE FACTOR"/>
    <property type="match status" value="1"/>
</dbReference>
<keyword evidence="5" id="KW-1185">Reference proteome</keyword>
<name>A0ABR2Z3M9_9CHLO</name>
<protein>
    <recommendedName>
        <fullName evidence="6">Mog1p/PsbP-like protein</fullName>
    </recommendedName>
</protein>
<evidence type="ECO:0000256" key="3">
    <source>
        <dbReference type="ARBA" id="ARBA00022927"/>
    </source>
</evidence>
<evidence type="ECO:0000256" key="1">
    <source>
        <dbReference type="ARBA" id="ARBA00010307"/>
    </source>
</evidence>
<gene>
    <name evidence="4" type="ORF">WJX75_003909</name>
</gene>
<proteinExistence type="inferred from homology"/>
<evidence type="ECO:0008006" key="6">
    <source>
        <dbReference type="Google" id="ProtNLM"/>
    </source>
</evidence>
<evidence type="ECO:0000256" key="2">
    <source>
        <dbReference type="ARBA" id="ARBA00022448"/>
    </source>
</evidence>
<dbReference type="InterPro" id="IPR007681">
    <property type="entry name" value="Mog1"/>
</dbReference>
<dbReference type="InterPro" id="IPR016123">
    <property type="entry name" value="Mog1/PsbP_a/b/a-sand"/>
</dbReference>
<dbReference type="PANTHER" id="PTHR15837:SF0">
    <property type="entry name" value="RAN GUANINE NUCLEOTIDE RELEASE FACTOR"/>
    <property type="match status" value="1"/>
</dbReference>
<accession>A0ABR2Z3M9</accession>
<dbReference type="Proteomes" id="UP001491310">
    <property type="component" value="Unassembled WGS sequence"/>
</dbReference>
<dbReference type="SUPFAM" id="SSF55724">
    <property type="entry name" value="Mog1p/PsbP-like"/>
    <property type="match status" value="1"/>
</dbReference>
<organism evidence="4 5">
    <name type="scientific">Coccomyxa subellipsoidea</name>
    <dbReference type="NCBI Taxonomy" id="248742"/>
    <lineage>
        <taxon>Eukaryota</taxon>
        <taxon>Viridiplantae</taxon>
        <taxon>Chlorophyta</taxon>
        <taxon>core chlorophytes</taxon>
        <taxon>Trebouxiophyceae</taxon>
        <taxon>Trebouxiophyceae incertae sedis</taxon>
        <taxon>Coccomyxaceae</taxon>
        <taxon>Coccomyxa</taxon>
    </lineage>
</organism>
<dbReference type="Gene3D" id="3.40.1000.10">
    <property type="entry name" value="Mog1/PsbP, alpha/beta/alpha sandwich"/>
    <property type="match status" value="1"/>
</dbReference>
<keyword evidence="3" id="KW-0653">Protein transport</keyword>
<evidence type="ECO:0000313" key="5">
    <source>
        <dbReference type="Proteomes" id="UP001491310"/>
    </source>
</evidence>
<reference evidence="4 5" key="1">
    <citation type="journal article" date="2024" name="Nat. Commun.">
        <title>Phylogenomics reveals the evolutionary origins of lichenization in chlorophyte algae.</title>
        <authorList>
            <person name="Puginier C."/>
            <person name="Libourel C."/>
            <person name="Otte J."/>
            <person name="Skaloud P."/>
            <person name="Haon M."/>
            <person name="Grisel S."/>
            <person name="Petersen M."/>
            <person name="Berrin J.G."/>
            <person name="Delaux P.M."/>
            <person name="Dal Grande F."/>
            <person name="Keller J."/>
        </authorList>
    </citation>
    <scope>NUCLEOTIDE SEQUENCE [LARGE SCALE GENOMIC DNA]</scope>
    <source>
        <strain evidence="4 5">SAG 216-7</strain>
    </source>
</reference>